<gene>
    <name evidence="1" type="ORF">LMS43_08075</name>
</gene>
<sequence length="117" mass="12320">MSTKPIAEQILEAIKSKSVSMHSREIAELTGLSLNSVKSGIWRLQASGKLFAAGKVAIEGSRAPVMRYSTIKPKGAPAKKVSPVVKSAPETTALLARAAELGQFGILVAQLEVRHGA</sequence>
<evidence type="ECO:0000313" key="1">
    <source>
        <dbReference type="EMBL" id="MDN4121241.1"/>
    </source>
</evidence>
<dbReference type="EMBL" id="JAJHNU010000001">
    <property type="protein sequence ID" value="MDN4121241.1"/>
    <property type="molecule type" value="Genomic_DNA"/>
</dbReference>
<name>A0ABT8EIX0_9BURK</name>
<dbReference type="RefSeq" id="WP_266124863.1">
    <property type="nucleotide sequence ID" value="NZ_JAJHNU010000001.1"/>
</dbReference>
<evidence type="ECO:0000313" key="2">
    <source>
        <dbReference type="Proteomes" id="UP001168613"/>
    </source>
</evidence>
<protein>
    <submittedName>
        <fullName evidence="1">Uncharacterized protein</fullName>
    </submittedName>
</protein>
<organism evidence="1 2">
    <name type="scientific">Alcaligenes endophyticus</name>
    <dbReference type="NCBI Taxonomy" id="1929088"/>
    <lineage>
        <taxon>Bacteria</taxon>
        <taxon>Pseudomonadati</taxon>
        <taxon>Pseudomonadota</taxon>
        <taxon>Betaproteobacteria</taxon>
        <taxon>Burkholderiales</taxon>
        <taxon>Alcaligenaceae</taxon>
        <taxon>Alcaligenes</taxon>
    </lineage>
</organism>
<keyword evidence="2" id="KW-1185">Reference proteome</keyword>
<proteinExistence type="predicted"/>
<accession>A0ABT8EIX0</accession>
<dbReference type="Proteomes" id="UP001168613">
    <property type="component" value="Unassembled WGS sequence"/>
</dbReference>
<reference evidence="1" key="1">
    <citation type="submission" date="2021-11" db="EMBL/GenBank/DDBJ databases">
        <title>Draft genome sequence of Alcaligenes endophyticus type strain CCUG 75668T.</title>
        <authorList>
            <person name="Salva-Serra F."/>
            <person name="Duran R.E."/>
            <person name="Seeger M."/>
            <person name="Moore E.R.B."/>
            <person name="Jaen-Luchoro D."/>
        </authorList>
    </citation>
    <scope>NUCLEOTIDE SEQUENCE</scope>
    <source>
        <strain evidence="1">CCUG 75668</strain>
    </source>
</reference>
<comment type="caution">
    <text evidence="1">The sequence shown here is derived from an EMBL/GenBank/DDBJ whole genome shotgun (WGS) entry which is preliminary data.</text>
</comment>